<reference evidence="1" key="1">
    <citation type="submission" date="2020-05" db="EMBL/GenBank/DDBJ databases">
        <title>Mycena genomes resolve the evolution of fungal bioluminescence.</title>
        <authorList>
            <person name="Tsai I.J."/>
        </authorList>
    </citation>
    <scope>NUCLEOTIDE SEQUENCE</scope>
    <source>
        <strain evidence="1">160909Yilan</strain>
    </source>
</reference>
<keyword evidence="2" id="KW-1185">Reference proteome</keyword>
<organism evidence="1 2">
    <name type="scientific">Mycena sanguinolenta</name>
    <dbReference type="NCBI Taxonomy" id="230812"/>
    <lineage>
        <taxon>Eukaryota</taxon>
        <taxon>Fungi</taxon>
        <taxon>Dikarya</taxon>
        <taxon>Basidiomycota</taxon>
        <taxon>Agaricomycotina</taxon>
        <taxon>Agaricomycetes</taxon>
        <taxon>Agaricomycetidae</taxon>
        <taxon>Agaricales</taxon>
        <taxon>Marasmiineae</taxon>
        <taxon>Mycenaceae</taxon>
        <taxon>Mycena</taxon>
    </lineage>
</organism>
<accession>A0A8H6YMT9</accession>
<proteinExistence type="predicted"/>
<dbReference type="EMBL" id="JACAZH010000008">
    <property type="protein sequence ID" value="KAF7361204.1"/>
    <property type="molecule type" value="Genomic_DNA"/>
</dbReference>
<sequence>MPSIFKGALGAALEEAAKISQLQQPANLYKQLVELRTTLNDLAATVATNHQIATTNHQTALNNHAAVLQQLAILNENMTLQPMRLANATASPTAPLVGPGMTVIDVPHPPNSRRSHLVHSRCMRRVRCCFHRGWIHFKPTPRRSDCDRPSLPACSLPWGHINLMSIRILIPTL</sequence>
<name>A0A8H6YMT9_9AGAR</name>
<gene>
    <name evidence="1" type="ORF">MSAN_01152500</name>
</gene>
<dbReference type="AlphaFoldDB" id="A0A8H6YMT9"/>
<dbReference type="Proteomes" id="UP000623467">
    <property type="component" value="Unassembled WGS sequence"/>
</dbReference>
<protein>
    <submittedName>
        <fullName evidence="1">Uncharacterized protein</fullName>
    </submittedName>
</protein>
<comment type="caution">
    <text evidence="1">The sequence shown here is derived from an EMBL/GenBank/DDBJ whole genome shotgun (WGS) entry which is preliminary data.</text>
</comment>
<evidence type="ECO:0000313" key="1">
    <source>
        <dbReference type="EMBL" id="KAF7361204.1"/>
    </source>
</evidence>
<evidence type="ECO:0000313" key="2">
    <source>
        <dbReference type="Proteomes" id="UP000623467"/>
    </source>
</evidence>